<dbReference type="KEGG" id="vg:55611383"/>
<keyword evidence="3" id="KW-1185">Reference proteome</keyword>
<sequence>MCFHKWTPWNVFTAHMDSPLLGWIKGRPVEWTQLMQARKCLKCRKIETKSL</sequence>
<evidence type="ECO:0000313" key="1">
    <source>
        <dbReference type="EMBL" id="AYB70860.1"/>
    </source>
</evidence>
<accession>A0A385UIH8</accession>
<protein>
    <submittedName>
        <fullName evidence="1">Uncharacterized protein</fullName>
    </submittedName>
</protein>
<dbReference type="Proteomes" id="UP000271820">
    <property type="component" value="Segment"/>
</dbReference>
<proteinExistence type="predicted"/>
<dbReference type="EMBL" id="MH727564">
    <property type="protein sequence ID" value="AYB70860.1"/>
    <property type="molecule type" value="Genomic_DNA"/>
</dbReference>
<organism evidence="1 3">
    <name type="scientific">Streptomyces phage Yaboi</name>
    <dbReference type="NCBI Taxonomy" id="2301621"/>
    <lineage>
        <taxon>Viruses</taxon>
        <taxon>Duplodnaviria</taxon>
        <taxon>Heunggongvirae</taxon>
        <taxon>Uroviricota</taxon>
        <taxon>Caudoviricetes</taxon>
        <taxon>Stanwilliamsviridae</taxon>
        <taxon>Boydwoodruffvirinae</taxon>
        <taxon>Karimacvirus</taxon>
        <taxon>Karimacvirus yaboi</taxon>
        <taxon>Streptomyces virus Yaboi</taxon>
    </lineage>
</organism>
<reference evidence="1 3" key="1">
    <citation type="submission" date="2018-08" db="EMBL/GenBank/DDBJ databases">
        <authorList>
            <person name="Hogarty M.P."/>
            <person name="Sinkre R.A."/>
            <person name="Rubiano R."/>
            <person name="Harback M.R."/>
            <person name="Shaffer C.D."/>
            <person name="Weston-Hafer K.A."/>
            <person name="Russell D.A."/>
            <person name="Pope W.H."/>
            <person name="Jacobs-Sera D."/>
            <person name="Hendrix R.W."/>
            <person name="Hatfull G.F."/>
        </authorList>
    </citation>
    <scope>NUCLEOTIDE SEQUENCE [LARGE SCALE GENOMIC DNA]</scope>
</reference>
<evidence type="ECO:0000313" key="2">
    <source>
        <dbReference type="EMBL" id="AYB71074.1"/>
    </source>
</evidence>
<dbReference type="GeneID" id="55611383"/>
<gene>
    <name evidence="1" type="primary">21</name>
    <name evidence="2" type="synonym">282</name>
    <name evidence="1" type="ORF">SEA_YABOI_21</name>
    <name evidence="2" type="ORF">SEA_YABOI_282</name>
</gene>
<name>A0A385UIH8_9CAUD</name>
<dbReference type="RefSeq" id="YP_009841158.1">
    <property type="nucleotide sequence ID" value="NC_048730.1"/>
</dbReference>
<dbReference type="EMBL" id="MH727564">
    <property type="protein sequence ID" value="AYB71074.1"/>
    <property type="molecule type" value="Genomic_DNA"/>
</dbReference>
<evidence type="ECO:0000313" key="3">
    <source>
        <dbReference type="Proteomes" id="UP000271820"/>
    </source>
</evidence>